<evidence type="ECO:0000313" key="2">
    <source>
        <dbReference type="Proteomes" id="UP000299102"/>
    </source>
</evidence>
<keyword evidence="2" id="KW-1185">Reference proteome</keyword>
<reference evidence="1 2" key="1">
    <citation type="journal article" date="2019" name="Commun. Biol.">
        <title>The bagworm genome reveals a unique fibroin gene that provides high tensile strength.</title>
        <authorList>
            <person name="Kono N."/>
            <person name="Nakamura H."/>
            <person name="Ohtoshi R."/>
            <person name="Tomita M."/>
            <person name="Numata K."/>
            <person name="Arakawa K."/>
        </authorList>
    </citation>
    <scope>NUCLEOTIDE SEQUENCE [LARGE SCALE GENOMIC DNA]</scope>
</reference>
<gene>
    <name evidence="1" type="ORF">EVAR_4637_1</name>
</gene>
<comment type="caution">
    <text evidence="1">The sequence shown here is derived from an EMBL/GenBank/DDBJ whole genome shotgun (WGS) entry which is preliminary data.</text>
</comment>
<protein>
    <submittedName>
        <fullName evidence="1">Uncharacterized protein</fullName>
    </submittedName>
</protein>
<evidence type="ECO:0000313" key="1">
    <source>
        <dbReference type="EMBL" id="GBP06522.1"/>
    </source>
</evidence>
<dbReference type="AlphaFoldDB" id="A0A4C1SWG1"/>
<sequence length="107" mass="12242">MIFIDVVGPLQKSDAGYPDSGVLNPRPETTSPLSTRYAVRRPLYCALPRKLAAMFGFESRILAGGKSENSTEIENKTGIAIAIRARCRCRDHNRKRDRYWMRQWNLN</sequence>
<accession>A0A4C1SWG1</accession>
<dbReference type="Proteomes" id="UP000299102">
    <property type="component" value="Unassembled WGS sequence"/>
</dbReference>
<proteinExistence type="predicted"/>
<dbReference type="EMBL" id="BGZK01000022">
    <property type="protein sequence ID" value="GBP06522.1"/>
    <property type="molecule type" value="Genomic_DNA"/>
</dbReference>
<organism evidence="1 2">
    <name type="scientific">Eumeta variegata</name>
    <name type="common">Bagworm moth</name>
    <name type="synonym">Eumeta japonica</name>
    <dbReference type="NCBI Taxonomy" id="151549"/>
    <lineage>
        <taxon>Eukaryota</taxon>
        <taxon>Metazoa</taxon>
        <taxon>Ecdysozoa</taxon>
        <taxon>Arthropoda</taxon>
        <taxon>Hexapoda</taxon>
        <taxon>Insecta</taxon>
        <taxon>Pterygota</taxon>
        <taxon>Neoptera</taxon>
        <taxon>Endopterygota</taxon>
        <taxon>Lepidoptera</taxon>
        <taxon>Glossata</taxon>
        <taxon>Ditrysia</taxon>
        <taxon>Tineoidea</taxon>
        <taxon>Psychidae</taxon>
        <taxon>Oiketicinae</taxon>
        <taxon>Eumeta</taxon>
    </lineage>
</organism>
<name>A0A4C1SWG1_EUMVA</name>